<dbReference type="AlphaFoldDB" id="A0A7S4JXK7"/>
<dbReference type="GO" id="GO:0006310">
    <property type="term" value="P:DNA recombination"/>
    <property type="evidence" value="ECO:0007669"/>
    <property type="project" value="UniProtKB-KW"/>
</dbReference>
<evidence type="ECO:0000256" key="2">
    <source>
        <dbReference type="SAM" id="MobiDB-lite"/>
    </source>
</evidence>
<dbReference type="GO" id="GO:0003677">
    <property type="term" value="F:DNA binding"/>
    <property type="evidence" value="ECO:0007669"/>
    <property type="project" value="InterPro"/>
</dbReference>
<proteinExistence type="predicted"/>
<gene>
    <name evidence="3" type="ORF">GTHE00462_LOCUS8278</name>
</gene>
<protein>
    <submittedName>
        <fullName evidence="3">Uncharacterized protein</fullName>
    </submittedName>
</protein>
<organism evidence="3">
    <name type="scientific">Guillardia theta</name>
    <name type="common">Cryptophyte</name>
    <name type="synonym">Cryptomonas phi</name>
    <dbReference type="NCBI Taxonomy" id="55529"/>
    <lineage>
        <taxon>Eukaryota</taxon>
        <taxon>Cryptophyceae</taxon>
        <taxon>Pyrenomonadales</taxon>
        <taxon>Geminigeraceae</taxon>
        <taxon>Guillardia</taxon>
    </lineage>
</organism>
<accession>A0A7S4JXK7</accession>
<dbReference type="InterPro" id="IPR011010">
    <property type="entry name" value="DNA_brk_join_enz"/>
</dbReference>
<sequence length="630" mass="71902">MYIVHLYDVPVKEFHEIEQVLTNHFVGLKKKCNRQAAKDRSVKVTVGKDPLPFTIYQVLAKEMLCKMDREFIWGRTFMIISWNLMSRSSNTAGLLYNHMDFANDAFQFYIIHQKNDQAGDKARDPKHVYANTTNPSICPILSLGIYWLMFPVDHSTSGGRLFPGTSQYERFRKLFSQRLLNDRDVLTALENNGLHVGDLGTHSIRKGSATYTSSGTTSGPSISAISLRAGWKMGTIHDTYLRYEAAGDQQVGRTCCGLPTDKPEFAALPPMFWCETSETRREINEIMDQLYPCIQGNARLRRLVEQSLASVIYHEKFLRDTMPMNHPLFQTELFIHEGFIDTLKKFVTTEAHGRVATGITSHTCLLKEMGEIKSEVGEIKGEMAEMKGMIRKQEEQSRMPCQRCHDVGGDGDGTVTSVTGSTTVQPTSVRQGERVPGRSVYDMFVSVSDKLDTIITRTEDSGVRRLVNRDEENDGLGSLQGQDVSNARRSRNATRKPQKGTFPWAQMTTRCAYMLYHFGHAETRKGPFKRLRGIDFPTKYDGKRHSDMKYLSKRIKEEAEALDIYKADPNRIEAGFMFDQCENYLFEEYEKVTKTETNGDMSRFSQLCWMTVVRVLRGNKKRRKAVRSET</sequence>
<reference evidence="3" key="1">
    <citation type="submission" date="2021-01" db="EMBL/GenBank/DDBJ databases">
        <authorList>
            <person name="Corre E."/>
            <person name="Pelletier E."/>
            <person name="Niang G."/>
            <person name="Scheremetjew M."/>
            <person name="Finn R."/>
            <person name="Kale V."/>
            <person name="Holt S."/>
            <person name="Cochrane G."/>
            <person name="Meng A."/>
            <person name="Brown T."/>
            <person name="Cohen L."/>
        </authorList>
    </citation>
    <scope>NUCLEOTIDE SEQUENCE</scope>
    <source>
        <strain evidence="3">CCMP 2712</strain>
    </source>
</reference>
<dbReference type="Gene3D" id="1.10.443.10">
    <property type="entry name" value="Intergrase catalytic core"/>
    <property type="match status" value="1"/>
</dbReference>
<dbReference type="SUPFAM" id="SSF56349">
    <property type="entry name" value="DNA breaking-rejoining enzymes"/>
    <property type="match status" value="1"/>
</dbReference>
<dbReference type="InterPro" id="IPR013762">
    <property type="entry name" value="Integrase-like_cat_sf"/>
</dbReference>
<dbReference type="GO" id="GO:0015074">
    <property type="term" value="P:DNA integration"/>
    <property type="evidence" value="ECO:0007669"/>
    <property type="project" value="InterPro"/>
</dbReference>
<evidence type="ECO:0000313" key="3">
    <source>
        <dbReference type="EMBL" id="CAE2277519.1"/>
    </source>
</evidence>
<dbReference type="EMBL" id="HBKN01010474">
    <property type="protein sequence ID" value="CAE2277519.1"/>
    <property type="molecule type" value="Transcribed_RNA"/>
</dbReference>
<name>A0A7S4JXK7_GUITH</name>
<keyword evidence="1" id="KW-0233">DNA recombination</keyword>
<evidence type="ECO:0000256" key="1">
    <source>
        <dbReference type="ARBA" id="ARBA00023172"/>
    </source>
</evidence>
<feature type="region of interest" description="Disordered" evidence="2">
    <location>
        <begin position="466"/>
        <end position="501"/>
    </location>
</feature>
<feature type="compositionally biased region" description="Basic residues" evidence="2">
    <location>
        <begin position="488"/>
        <end position="498"/>
    </location>
</feature>